<organism evidence="8 9">
    <name type="scientific">Pelosinus baikalensis</name>
    <dbReference type="NCBI Taxonomy" id="2892015"/>
    <lineage>
        <taxon>Bacteria</taxon>
        <taxon>Bacillati</taxon>
        <taxon>Bacillota</taxon>
        <taxon>Negativicutes</taxon>
        <taxon>Selenomonadales</taxon>
        <taxon>Sporomusaceae</taxon>
        <taxon>Pelosinus</taxon>
    </lineage>
</organism>
<reference evidence="8" key="1">
    <citation type="submission" date="2021-11" db="EMBL/GenBank/DDBJ databases">
        <title>Description of a new species Pelosinus isolated from the bottom sediments of Lake Baikal.</title>
        <authorList>
            <person name="Zakharyuk A."/>
        </authorList>
    </citation>
    <scope>NUCLEOTIDE SEQUENCE</scope>
    <source>
        <strain evidence="8">Bkl1</strain>
    </source>
</reference>
<sequence length="646" mass="72457">MKDVQDSSKVRLALISTYPGMSIIFKQVAERAGFDPYITVAALGEAALIAKSIEPQIDVILSRGGTAEYIKEAVEIPVVAIPVTPFDVMCSISENKNCMEKVYKKIALFSYKEKMSGIRDIERMLGLEIYEYTFHLQEDIEAGIQDAKEKGIALVMGGILAIQLAKTYNLESILIECGEEALYRSMYEAVNLAELRRVERSRAARIKVVLDSVVQGVIATDEMGYVTIYNPAAQRIFNIPSEQVLGRKVQDVIPNTQMHKVLESGEVQMAELQDVNGGIIATSRIPIMVGSKRFGVVSTFEDVTKIQYLEQQIRKQMHAKGFIAKYTFKDILTKSPIMIELKEMAALYATTDSSVLIQGESGTGKELFSQSIHCHSRRSSGPFVAVNCAAIPEHLLESELFGYEGGAFTGAKKEGKQGLFELAHKGTIFLDEIGEIPKALQSRLLRVLQEKEIMRVGGDKIIPIDIRIISATNKNLEKKMEQGEFREDLYYRLNVFNLKIPPLRERKEDIIVLAMAFLERFSTDLDSPAIARELKSSLVVYDWPGNIRELYNIMERLSLMISISEKKWSLEKMLQKVMYDSISNPNLDSIAIKVDLDQGLKSAIEQVEKIIIDTMLARCDQRQELAAKKLGIGRTTLWRKGKINGS</sequence>
<keyword evidence="9" id="KW-1185">Reference proteome</keyword>
<dbReference type="Gene3D" id="3.30.450.20">
    <property type="entry name" value="PAS domain"/>
    <property type="match status" value="1"/>
</dbReference>
<dbReference type="PANTHER" id="PTHR32071:SF57">
    <property type="entry name" value="C4-DICARBOXYLATE TRANSPORT TRANSCRIPTIONAL REGULATORY PROTEIN DCTD"/>
    <property type="match status" value="1"/>
</dbReference>
<dbReference type="InterPro" id="IPR000014">
    <property type="entry name" value="PAS"/>
</dbReference>
<dbReference type="InterPro" id="IPR002197">
    <property type="entry name" value="HTH_Fis"/>
</dbReference>
<dbReference type="SUPFAM" id="SSF159800">
    <property type="entry name" value="PrpR receptor domain-like"/>
    <property type="match status" value="1"/>
</dbReference>
<feature type="domain" description="PAS" evidence="7">
    <location>
        <begin position="202"/>
        <end position="253"/>
    </location>
</feature>
<dbReference type="Pfam" id="PF00989">
    <property type="entry name" value="PAS"/>
    <property type="match status" value="1"/>
</dbReference>
<name>A0ABS8HXJ6_9FIRM</name>
<feature type="domain" description="Sigma-54 factor interaction" evidence="6">
    <location>
        <begin position="331"/>
        <end position="559"/>
    </location>
</feature>
<proteinExistence type="predicted"/>
<dbReference type="InterPro" id="IPR027417">
    <property type="entry name" value="P-loop_NTPase"/>
</dbReference>
<dbReference type="Gene3D" id="3.40.50.2300">
    <property type="match status" value="1"/>
</dbReference>
<evidence type="ECO:0000256" key="5">
    <source>
        <dbReference type="ARBA" id="ARBA00023163"/>
    </source>
</evidence>
<dbReference type="PROSITE" id="PS50045">
    <property type="entry name" value="SIGMA54_INTERACT_4"/>
    <property type="match status" value="1"/>
</dbReference>
<evidence type="ECO:0000256" key="2">
    <source>
        <dbReference type="ARBA" id="ARBA00022840"/>
    </source>
</evidence>
<dbReference type="InterPro" id="IPR003593">
    <property type="entry name" value="AAA+_ATPase"/>
</dbReference>
<dbReference type="CDD" id="cd00130">
    <property type="entry name" value="PAS"/>
    <property type="match status" value="1"/>
</dbReference>
<accession>A0ABS8HXJ6</accession>
<keyword evidence="5" id="KW-0804">Transcription</keyword>
<dbReference type="Proteomes" id="UP001165492">
    <property type="component" value="Unassembled WGS sequence"/>
</dbReference>
<protein>
    <submittedName>
        <fullName evidence="8">Sigma 54-interacting transcriptional regulator</fullName>
    </submittedName>
</protein>
<dbReference type="PROSITE" id="PS00676">
    <property type="entry name" value="SIGMA54_INTERACT_2"/>
    <property type="match status" value="1"/>
</dbReference>
<dbReference type="Gene3D" id="3.40.50.300">
    <property type="entry name" value="P-loop containing nucleotide triphosphate hydrolases"/>
    <property type="match status" value="1"/>
</dbReference>
<dbReference type="SUPFAM" id="SSF46689">
    <property type="entry name" value="Homeodomain-like"/>
    <property type="match status" value="1"/>
</dbReference>
<dbReference type="Pfam" id="PF06506">
    <property type="entry name" value="PrpR_N"/>
    <property type="match status" value="1"/>
</dbReference>
<dbReference type="SUPFAM" id="SSF55785">
    <property type="entry name" value="PYP-like sensor domain (PAS domain)"/>
    <property type="match status" value="1"/>
</dbReference>
<evidence type="ECO:0000259" key="6">
    <source>
        <dbReference type="PROSITE" id="PS50045"/>
    </source>
</evidence>
<gene>
    <name evidence="8" type="ORF">LMF89_21340</name>
</gene>
<comment type="caution">
    <text evidence="8">The sequence shown here is derived from an EMBL/GenBank/DDBJ whole genome shotgun (WGS) entry which is preliminary data.</text>
</comment>
<dbReference type="Gene3D" id="1.10.10.60">
    <property type="entry name" value="Homeodomain-like"/>
    <property type="match status" value="1"/>
</dbReference>
<dbReference type="SMART" id="SM00091">
    <property type="entry name" value="PAS"/>
    <property type="match status" value="1"/>
</dbReference>
<dbReference type="PANTHER" id="PTHR32071">
    <property type="entry name" value="TRANSCRIPTIONAL REGULATORY PROTEIN"/>
    <property type="match status" value="1"/>
</dbReference>
<dbReference type="PROSITE" id="PS00675">
    <property type="entry name" value="SIGMA54_INTERACT_1"/>
    <property type="match status" value="1"/>
</dbReference>
<dbReference type="Pfam" id="PF25601">
    <property type="entry name" value="AAA_lid_14"/>
    <property type="match status" value="1"/>
</dbReference>
<dbReference type="Gene3D" id="1.10.8.60">
    <property type="match status" value="1"/>
</dbReference>
<dbReference type="InterPro" id="IPR010524">
    <property type="entry name" value="Sig_transdc_resp-reg_PrpR_N"/>
</dbReference>
<evidence type="ECO:0000313" key="8">
    <source>
        <dbReference type="EMBL" id="MCC5467884.1"/>
    </source>
</evidence>
<keyword evidence="3" id="KW-0805">Transcription regulation</keyword>
<evidence type="ECO:0000256" key="3">
    <source>
        <dbReference type="ARBA" id="ARBA00023015"/>
    </source>
</evidence>
<dbReference type="InterPro" id="IPR009057">
    <property type="entry name" value="Homeodomain-like_sf"/>
</dbReference>
<evidence type="ECO:0000259" key="7">
    <source>
        <dbReference type="PROSITE" id="PS50112"/>
    </source>
</evidence>
<dbReference type="InterPro" id="IPR002078">
    <property type="entry name" value="Sigma_54_int"/>
</dbReference>
<dbReference type="PROSITE" id="PS50112">
    <property type="entry name" value="PAS"/>
    <property type="match status" value="1"/>
</dbReference>
<dbReference type="SMART" id="SM00382">
    <property type="entry name" value="AAA"/>
    <property type="match status" value="1"/>
</dbReference>
<dbReference type="CDD" id="cd00009">
    <property type="entry name" value="AAA"/>
    <property type="match status" value="1"/>
</dbReference>
<dbReference type="InterPro" id="IPR025662">
    <property type="entry name" value="Sigma_54_int_dom_ATP-bd_1"/>
</dbReference>
<keyword evidence="1" id="KW-0547">Nucleotide-binding</keyword>
<keyword evidence="2" id="KW-0067">ATP-binding</keyword>
<evidence type="ECO:0000256" key="1">
    <source>
        <dbReference type="ARBA" id="ARBA00022741"/>
    </source>
</evidence>
<dbReference type="Pfam" id="PF02954">
    <property type="entry name" value="HTH_8"/>
    <property type="match status" value="1"/>
</dbReference>
<dbReference type="Gene3D" id="3.40.50.10660">
    <property type="entry name" value="PrpR receptor domain-like"/>
    <property type="match status" value="1"/>
</dbReference>
<evidence type="ECO:0000313" key="9">
    <source>
        <dbReference type="Proteomes" id="UP001165492"/>
    </source>
</evidence>
<dbReference type="InterPro" id="IPR035965">
    <property type="entry name" value="PAS-like_dom_sf"/>
</dbReference>
<dbReference type="PROSITE" id="PS00688">
    <property type="entry name" value="SIGMA54_INTERACT_3"/>
    <property type="match status" value="1"/>
</dbReference>
<dbReference type="InterPro" id="IPR025944">
    <property type="entry name" value="Sigma_54_int_dom_CS"/>
</dbReference>
<keyword evidence="4" id="KW-0238">DNA-binding</keyword>
<evidence type="ECO:0000256" key="4">
    <source>
        <dbReference type="ARBA" id="ARBA00023125"/>
    </source>
</evidence>
<dbReference type="Pfam" id="PF00158">
    <property type="entry name" value="Sigma54_activat"/>
    <property type="match status" value="1"/>
</dbReference>
<dbReference type="InterPro" id="IPR058031">
    <property type="entry name" value="AAA_lid_NorR"/>
</dbReference>
<dbReference type="SUPFAM" id="SSF52540">
    <property type="entry name" value="P-loop containing nucleoside triphosphate hydrolases"/>
    <property type="match status" value="1"/>
</dbReference>
<dbReference type="RefSeq" id="WP_229536818.1">
    <property type="nucleotide sequence ID" value="NZ_JAJHJB010000042.1"/>
</dbReference>
<dbReference type="InterPro" id="IPR025943">
    <property type="entry name" value="Sigma_54_int_dom_ATP-bd_2"/>
</dbReference>
<dbReference type="InterPro" id="IPR013767">
    <property type="entry name" value="PAS_fold"/>
</dbReference>
<dbReference type="EMBL" id="JAJHJB010000042">
    <property type="protein sequence ID" value="MCC5467884.1"/>
    <property type="molecule type" value="Genomic_DNA"/>
</dbReference>